<comment type="subcellular location">
    <subcellularLocation>
        <location evidence="1">Membrane</location>
        <topology evidence="1">Multi-pass membrane protein</topology>
    </subcellularLocation>
</comment>
<proteinExistence type="inferred from homology"/>
<keyword evidence="5 7" id="KW-1133">Transmembrane helix</keyword>
<evidence type="ECO:0000313" key="9">
    <source>
        <dbReference type="EMBL" id="CEQ40327.1"/>
    </source>
</evidence>
<dbReference type="Pfam" id="PF01694">
    <property type="entry name" value="Rhomboid"/>
    <property type="match status" value="1"/>
</dbReference>
<name>A0A0D6EJY9_SPOSA</name>
<evidence type="ECO:0000256" key="3">
    <source>
        <dbReference type="ARBA" id="ARBA00022692"/>
    </source>
</evidence>
<evidence type="ECO:0000256" key="7">
    <source>
        <dbReference type="SAM" id="Phobius"/>
    </source>
</evidence>
<feature type="transmembrane region" description="Helical" evidence="7">
    <location>
        <begin position="244"/>
        <end position="265"/>
    </location>
</feature>
<accession>A0A0D6EJY9</accession>
<dbReference type="OrthoDB" id="10260614at2759"/>
<feature type="transmembrane region" description="Helical" evidence="7">
    <location>
        <begin position="205"/>
        <end position="224"/>
    </location>
</feature>
<dbReference type="InterPro" id="IPR022764">
    <property type="entry name" value="Peptidase_S54_rhomboid_dom"/>
</dbReference>
<dbReference type="InterPro" id="IPR050925">
    <property type="entry name" value="Rhomboid_protease_S54"/>
</dbReference>
<dbReference type="GO" id="GO:0016020">
    <property type="term" value="C:membrane"/>
    <property type="evidence" value="ECO:0007669"/>
    <property type="project" value="UniProtKB-SubCell"/>
</dbReference>
<dbReference type="SUPFAM" id="SSF144091">
    <property type="entry name" value="Rhomboid-like"/>
    <property type="match status" value="1"/>
</dbReference>
<dbReference type="GO" id="GO:0004252">
    <property type="term" value="F:serine-type endopeptidase activity"/>
    <property type="evidence" value="ECO:0007669"/>
    <property type="project" value="InterPro"/>
</dbReference>
<dbReference type="GO" id="GO:0006465">
    <property type="term" value="P:signal peptide processing"/>
    <property type="evidence" value="ECO:0007669"/>
    <property type="project" value="TreeGrafter"/>
</dbReference>
<evidence type="ECO:0000313" key="10">
    <source>
        <dbReference type="Proteomes" id="UP000243876"/>
    </source>
</evidence>
<dbReference type="Gene3D" id="1.20.1540.10">
    <property type="entry name" value="Rhomboid-like"/>
    <property type="match status" value="1"/>
</dbReference>
<reference evidence="10" key="1">
    <citation type="submission" date="2015-02" db="EMBL/GenBank/DDBJ databases">
        <authorList>
            <person name="Gon?alves P."/>
        </authorList>
    </citation>
    <scope>NUCLEOTIDE SEQUENCE [LARGE SCALE GENOMIC DNA]</scope>
</reference>
<dbReference type="EMBL" id="CENE01000006">
    <property type="protein sequence ID" value="CEQ40327.1"/>
    <property type="molecule type" value="Genomic_DNA"/>
</dbReference>
<keyword evidence="10" id="KW-1185">Reference proteome</keyword>
<evidence type="ECO:0000256" key="2">
    <source>
        <dbReference type="ARBA" id="ARBA00009045"/>
    </source>
</evidence>
<dbReference type="PANTHER" id="PTHR43731">
    <property type="entry name" value="RHOMBOID PROTEASE"/>
    <property type="match status" value="1"/>
</dbReference>
<organism evidence="9 10">
    <name type="scientific">Sporidiobolus salmonicolor</name>
    <name type="common">Yeast-like fungus</name>
    <name type="synonym">Sporobolomyces salmonicolor</name>
    <dbReference type="NCBI Taxonomy" id="5005"/>
    <lineage>
        <taxon>Eukaryota</taxon>
        <taxon>Fungi</taxon>
        <taxon>Dikarya</taxon>
        <taxon>Basidiomycota</taxon>
        <taxon>Pucciniomycotina</taxon>
        <taxon>Microbotryomycetes</taxon>
        <taxon>Sporidiobolales</taxon>
        <taxon>Sporidiobolaceae</taxon>
        <taxon>Sporobolomyces</taxon>
    </lineage>
</organism>
<feature type="transmembrane region" description="Helical" evidence="7">
    <location>
        <begin position="172"/>
        <end position="193"/>
    </location>
</feature>
<keyword evidence="6 7" id="KW-0472">Membrane</keyword>
<dbReference type="Proteomes" id="UP000243876">
    <property type="component" value="Unassembled WGS sequence"/>
</dbReference>
<keyword evidence="3 7" id="KW-0812">Transmembrane</keyword>
<feature type="domain" description="Peptidase S54 rhomboid" evidence="8">
    <location>
        <begin position="157"/>
        <end position="290"/>
    </location>
</feature>
<sequence length="307" mass="34387">MFRPSARIYSAFRRRRPAQIPRPDDLPRRIGPQLAFTGGVATLAIGSAAYATNKDTEERNKGYLLAWRRNHGTGLQRDLARSRWEDVYERARGWVGSFPGNRLVVILSESWLEMSEAKRTQAGLIALFGGVWLAWRLPQASRFGQYLAHDPLSGRSATLLTSIFSHRTLPHLAFNSIALYSFGTACFAFLDYSEHLPRSTSRYEFLAFFATAGLASSFVSHVWFSRIVAGRLLQIASTPQVRQAIVPSLGASATAGLVVVDLIGLLRGWRMFDHAAHLSGAAMGALWWAYGHDWFERLRVALLQRKH</sequence>
<evidence type="ECO:0000256" key="4">
    <source>
        <dbReference type="ARBA" id="ARBA00022801"/>
    </source>
</evidence>
<dbReference type="AlphaFoldDB" id="A0A0D6EJY9"/>
<comment type="similarity">
    <text evidence="2">Belongs to the peptidase S54 family.</text>
</comment>
<dbReference type="PANTHER" id="PTHR43731:SF14">
    <property type="entry name" value="PRESENILIN-ASSOCIATED RHOMBOID-LIKE PROTEIN, MITOCHONDRIAL"/>
    <property type="match status" value="1"/>
</dbReference>
<evidence type="ECO:0000259" key="8">
    <source>
        <dbReference type="Pfam" id="PF01694"/>
    </source>
</evidence>
<evidence type="ECO:0000256" key="1">
    <source>
        <dbReference type="ARBA" id="ARBA00004141"/>
    </source>
</evidence>
<dbReference type="InterPro" id="IPR035952">
    <property type="entry name" value="Rhomboid-like_sf"/>
</dbReference>
<evidence type="ECO:0000256" key="6">
    <source>
        <dbReference type="ARBA" id="ARBA00023136"/>
    </source>
</evidence>
<protein>
    <submittedName>
        <fullName evidence="9">SPOSA6832_01947-mRNA-1:cds</fullName>
    </submittedName>
</protein>
<evidence type="ECO:0000256" key="5">
    <source>
        <dbReference type="ARBA" id="ARBA00022989"/>
    </source>
</evidence>
<keyword evidence="4" id="KW-0378">Hydrolase</keyword>
<gene>
    <name evidence="9" type="primary">SPOSA6832_01947</name>
</gene>